<keyword evidence="2" id="KW-1185">Reference proteome</keyword>
<comment type="caution">
    <text evidence="1">The sequence shown here is derived from an EMBL/GenBank/DDBJ whole genome shotgun (WGS) entry which is preliminary data.</text>
</comment>
<evidence type="ECO:0000313" key="1">
    <source>
        <dbReference type="EMBL" id="OLP84570.1"/>
    </source>
</evidence>
<sequence>MRVQDGRTLLPHLLPHLEISFEFLWCHDTWALCSKMLHAAWCSSTGSKKSQIMNDGGDGGRNAASDMPVIAEKHMPHLTELVTVARLSELQASCEATSRSKRMQELAWKVGRLRLSIN</sequence>
<accession>A0A1Q9CNS3</accession>
<name>A0A1Q9CNS3_SYMMI</name>
<evidence type="ECO:0000313" key="2">
    <source>
        <dbReference type="Proteomes" id="UP000186817"/>
    </source>
</evidence>
<dbReference type="AlphaFoldDB" id="A0A1Q9CNS3"/>
<proteinExistence type="predicted"/>
<dbReference type="Proteomes" id="UP000186817">
    <property type="component" value="Unassembled WGS sequence"/>
</dbReference>
<reference evidence="1 2" key="1">
    <citation type="submission" date="2016-02" db="EMBL/GenBank/DDBJ databases">
        <title>Genome analysis of coral dinoflagellate symbionts highlights evolutionary adaptations to a symbiotic lifestyle.</title>
        <authorList>
            <person name="Aranda M."/>
            <person name="Li Y."/>
            <person name="Liew Y.J."/>
            <person name="Baumgarten S."/>
            <person name="Simakov O."/>
            <person name="Wilson M."/>
            <person name="Piel J."/>
            <person name="Ashoor H."/>
            <person name="Bougouffa S."/>
            <person name="Bajic V.B."/>
            <person name="Ryu T."/>
            <person name="Ravasi T."/>
            <person name="Bayer T."/>
            <person name="Micklem G."/>
            <person name="Kim H."/>
            <person name="Bhak J."/>
            <person name="Lajeunesse T.C."/>
            <person name="Voolstra C.R."/>
        </authorList>
    </citation>
    <scope>NUCLEOTIDE SEQUENCE [LARGE SCALE GENOMIC DNA]</scope>
    <source>
        <strain evidence="1 2">CCMP2467</strain>
    </source>
</reference>
<gene>
    <name evidence="1" type="ORF">AK812_SmicGene34535</name>
</gene>
<dbReference type="EMBL" id="LSRX01001032">
    <property type="protein sequence ID" value="OLP84570.1"/>
    <property type="molecule type" value="Genomic_DNA"/>
</dbReference>
<organism evidence="1 2">
    <name type="scientific">Symbiodinium microadriaticum</name>
    <name type="common">Dinoflagellate</name>
    <name type="synonym">Zooxanthella microadriatica</name>
    <dbReference type="NCBI Taxonomy" id="2951"/>
    <lineage>
        <taxon>Eukaryota</taxon>
        <taxon>Sar</taxon>
        <taxon>Alveolata</taxon>
        <taxon>Dinophyceae</taxon>
        <taxon>Suessiales</taxon>
        <taxon>Symbiodiniaceae</taxon>
        <taxon>Symbiodinium</taxon>
    </lineage>
</organism>
<protein>
    <submittedName>
        <fullName evidence="1">Uncharacterized protein</fullName>
    </submittedName>
</protein>